<comment type="caution">
    <text evidence="1">The sequence shown here is derived from an EMBL/GenBank/DDBJ whole genome shotgun (WGS) entry which is preliminary data.</text>
</comment>
<protein>
    <submittedName>
        <fullName evidence="1">Uncharacterized protein</fullName>
    </submittedName>
</protein>
<gene>
    <name evidence="1" type="ORF">POPTR_014G176225v4</name>
</gene>
<proteinExistence type="predicted"/>
<dbReference type="Proteomes" id="UP000006729">
    <property type="component" value="Chromosome 14"/>
</dbReference>
<keyword evidence="2" id="KW-1185">Reference proteome</keyword>
<sequence length="152" mass="17929">MFSFFKPNEQASTSKGHSPSNVDVSNRSEQPPFRSQRVEIDVNTLERDPELRIPMWKHPINLQDEIRRAYIKMGPYQPKLAEYPRTESGRQYRRFQYTWFDQFPRLKYSPSKDAVFCFPCFIFEKKVPVISHSPPKALEVGRGLMMGLDVHF</sequence>
<evidence type="ECO:0000313" key="1">
    <source>
        <dbReference type="EMBL" id="KAI9382790.1"/>
    </source>
</evidence>
<organism evidence="1 2">
    <name type="scientific">Populus trichocarpa</name>
    <name type="common">Western balsam poplar</name>
    <name type="synonym">Populus balsamifera subsp. trichocarpa</name>
    <dbReference type="NCBI Taxonomy" id="3694"/>
    <lineage>
        <taxon>Eukaryota</taxon>
        <taxon>Viridiplantae</taxon>
        <taxon>Streptophyta</taxon>
        <taxon>Embryophyta</taxon>
        <taxon>Tracheophyta</taxon>
        <taxon>Spermatophyta</taxon>
        <taxon>Magnoliopsida</taxon>
        <taxon>eudicotyledons</taxon>
        <taxon>Gunneridae</taxon>
        <taxon>Pentapetalae</taxon>
        <taxon>rosids</taxon>
        <taxon>fabids</taxon>
        <taxon>Malpighiales</taxon>
        <taxon>Salicaceae</taxon>
        <taxon>Saliceae</taxon>
        <taxon>Populus</taxon>
    </lineage>
</organism>
<name>A0ACC0RZT7_POPTR</name>
<reference evidence="1 2" key="1">
    <citation type="journal article" date="2006" name="Science">
        <title>The genome of black cottonwood, Populus trichocarpa (Torr. &amp; Gray).</title>
        <authorList>
            <person name="Tuskan G.A."/>
            <person name="Difazio S."/>
            <person name="Jansson S."/>
            <person name="Bohlmann J."/>
            <person name="Grigoriev I."/>
            <person name="Hellsten U."/>
            <person name="Putnam N."/>
            <person name="Ralph S."/>
            <person name="Rombauts S."/>
            <person name="Salamov A."/>
            <person name="Schein J."/>
            <person name="Sterck L."/>
            <person name="Aerts A."/>
            <person name="Bhalerao R.R."/>
            <person name="Bhalerao R.P."/>
            <person name="Blaudez D."/>
            <person name="Boerjan W."/>
            <person name="Brun A."/>
            <person name="Brunner A."/>
            <person name="Busov V."/>
            <person name="Campbell M."/>
            <person name="Carlson J."/>
            <person name="Chalot M."/>
            <person name="Chapman J."/>
            <person name="Chen G.L."/>
            <person name="Cooper D."/>
            <person name="Coutinho P.M."/>
            <person name="Couturier J."/>
            <person name="Covert S."/>
            <person name="Cronk Q."/>
            <person name="Cunningham R."/>
            <person name="Davis J."/>
            <person name="Degroeve S."/>
            <person name="Dejardin A."/>
            <person name="Depamphilis C."/>
            <person name="Detter J."/>
            <person name="Dirks B."/>
            <person name="Dubchak I."/>
            <person name="Duplessis S."/>
            <person name="Ehlting J."/>
            <person name="Ellis B."/>
            <person name="Gendler K."/>
            <person name="Goodstein D."/>
            <person name="Gribskov M."/>
            <person name="Grimwood J."/>
            <person name="Groover A."/>
            <person name="Gunter L."/>
            <person name="Hamberger B."/>
            <person name="Heinze B."/>
            <person name="Helariutta Y."/>
            <person name="Henrissat B."/>
            <person name="Holligan D."/>
            <person name="Holt R."/>
            <person name="Huang W."/>
            <person name="Islam-Faridi N."/>
            <person name="Jones S."/>
            <person name="Jones-Rhoades M."/>
            <person name="Jorgensen R."/>
            <person name="Joshi C."/>
            <person name="Kangasjarvi J."/>
            <person name="Karlsson J."/>
            <person name="Kelleher C."/>
            <person name="Kirkpatrick R."/>
            <person name="Kirst M."/>
            <person name="Kohler A."/>
            <person name="Kalluri U."/>
            <person name="Larimer F."/>
            <person name="Leebens-Mack J."/>
            <person name="Leple J.C."/>
            <person name="Locascio P."/>
            <person name="Lou Y."/>
            <person name="Lucas S."/>
            <person name="Martin F."/>
            <person name="Montanini B."/>
            <person name="Napoli C."/>
            <person name="Nelson D.R."/>
            <person name="Nelson C."/>
            <person name="Nieminen K."/>
            <person name="Nilsson O."/>
            <person name="Pereda V."/>
            <person name="Peter G."/>
            <person name="Philippe R."/>
            <person name="Pilate G."/>
            <person name="Poliakov A."/>
            <person name="Razumovskaya J."/>
            <person name="Richardson P."/>
            <person name="Rinaldi C."/>
            <person name="Ritland K."/>
            <person name="Rouze P."/>
            <person name="Ryaboy D."/>
            <person name="Schmutz J."/>
            <person name="Schrader J."/>
            <person name="Segerman B."/>
            <person name="Shin H."/>
            <person name="Siddiqui A."/>
            <person name="Sterky F."/>
            <person name="Terry A."/>
            <person name="Tsai C.J."/>
            <person name="Uberbacher E."/>
            <person name="Unneberg P."/>
            <person name="Vahala J."/>
            <person name="Wall K."/>
            <person name="Wessler S."/>
            <person name="Yang G."/>
            <person name="Yin T."/>
            <person name="Douglas C."/>
            <person name="Marra M."/>
            <person name="Sandberg G."/>
            <person name="Van de Peer Y."/>
            <person name="Rokhsar D."/>
        </authorList>
    </citation>
    <scope>NUCLEOTIDE SEQUENCE [LARGE SCALE GENOMIC DNA]</scope>
    <source>
        <strain evidence="2">cv. Nisqually</strain>
    </source>
</reference>
<dbReference type="EMBL" id="CM009303">
    <property type="protein sequence ID" value="KAI9382790.1"/>
    <property type="molecule type" value="Genomic_DNA"/>
</dbReference>
<accession>A0ACC0RZT7</accession>
<evidence type="ECO:0000313" key="2">
    <source>
        <dbReference type="Proteomes" id="UP000006729"/>
    </source>
</evidence>